<dbReference type="EMBL" id="HG994371">
    <property type="protein sequence ID" value="CAF1981376.1"/>
    <property type="molecule type" value="Genomic_DNA"/>
</dbReference>
<protein>
    <submittedName>
        <fullName evidence="1">(rape) hypothetical protein</fullName>
    </submittedName>
</protein>
<gene>
    <name evidence="1" type="ORF">DARMORV10_C07P22640.1</name>
</gene>
<dbReference type="AlphaFoldDB" id="A0A816LZL3"/>
<evidence type="ECO:0000313" key="1">
    <source>
        <dbReference type="EMBL" id="CAF1981376.1"/>
    </source>
</evidence>
<sequence>MLSGGFRHRPRPPKLNLLALLFNAPGDEMFTCRLVNLLPLSNSEINYVMLLNKVSKDHQTLVKYLWTKQLRRMISNISKGKRYTIW</sequence>
<reference evidence="1" key="1">
    <citation type="submission" date="2021-01" db="EMBL/GenBank/DDBJ databases">
        <authorList>
            <consortium name="Genoscope - CEA"/>
            <person name="William W."/>
        </authorList>
    </citation>
    <scope>NUCLEOTIDE SEQUENCE</scope>
</reference>
<dbReference type="Proteomes" id="UP001295469">
    <property type="component" value="Chromosome C07"/>
</dbReference>
<name>A0A816LZL3_BRANA</name>
<accession>A0A816LZL3</accession>
<proteinExistence type="predicted"/>
<organism evidence="1">
    <name type="scientific">Brassica napus</name>
    <name type="common">Rape</name>
    <dbReference type="NCBI Taxonomy" id="3708"/>
    <lineage>
        <taxon>Eukaryota</taxon>
        <taxon>Viridiplantae</taxon>
        <taxon>Streptophyta</taxon>
        <taxon>Embryophyta</taxon>
        <taxon>Tracheophyta</taxon>
        <taxon>Spermatophyta</taxon>
        <taxon>Magnoliopsida</taxon>
        <taxon>eudicotyledons</taxon>
        <taxon>Gunneridae</taxon>
        <taxon>Pentapetalae</taxon>
        <taxon>rosids</taxon>
        <taxon>malvids</taxon>
        <taxon>Brassicales</taxon>
        <taxon>Brassicaceae</taxon>
        <taxon>Brassiceae</taxon>
        <taxon>Brassica</taxon>
    </lineage>
</organism>